<keyword evidence="5 7" id="KW-1133">Transmembrane helix</keyword>
<feature type="transmembrane region" description="Helical" evidence="7">
    <location>
        <begin position="300"/>
        <end position="323"/>
    </location>
</feature>
<proteinExistence type="inferred from homology"/>
<keyword evidence="3" id="KW-1003">Cell membrane</keyword>
<dbReference type="EMBL" id="JADKPN010000004">
    <property type="protein sequence ID" value="MBF4763328.1"/>
    <property type="molecule type" value="Genomic_DNA"/>
</dbReference>
<comment type="caution">
    <text evidence="9">The sequence shown here is derived from an EMBL/GenBank/DDBJ whole genome shotgun (WGS) entry which is preliminary data.</text>
</comment>
<dbReference type="GO" id="GO:0005886">
    <property type="term" value="C:plasma membrane"/>
    <property type="evidence" value="ECO:0007669"/>
    <property type="project" value="UniProtKB-SubCell"/>
</dbReference>
<accession>A0A930VE69</accession>
<dbReference type="GO" id="GO:0055085">
    <property type="term" value="P:transmembrane transport"/>
    <property type="evidence" value="ECO:0007669"/>
    <property type="project" value="InterPro"/>
</dbReference>
<dbReference type="PROSITE" id="PS50928">
    <property type="entry name" value="ABC_TM1"/>
    <property type="match status" value="1"/>
</dbReference>
<dbReference type="PANTHER" id="PTHR43386">
    <property type="entry name" value="OLIGOPEPTIDE TRANSPORT SYSTEM PERMEASE PROTEIN APPC"/>
    <property type="match status" value="1"/>
</dbReference>
<feature type="domain" description="ABC transmembrane type-1" evidence="8">
    <location>
        <begin position="120"/>
        <end position="320"/>
    </location>
</feature>
<dbReference type="SUPFAM" id="SSF161098">
    <property type="entry name" value="MetI-like"/>
    <property type="match status" value="1"/>
</dbReference>
<evidence type="ECO:0000256" key="1">
    <source>
        <dbReference type="ARBA" id="ARBA00004651"/>
    </source>
</evidence>
<dbReference type="RefSeq" id="WP_194706516.1">
    <property type="nucleotide sequence ID" value="NZ_JADKPN010000004.1"/>
</dbReference>
<dbReference type="Pfam" id="PF00528">
    <property type="entry name" value="BPD_transp_1"/>
    <property type="match status" value="1"/>
</dbReference>
<comment type="subcellular location">
    <subcellularLocation>
        <location evidence="1 7">Cell membrane</location>
        <topology evidence="1 7">Multi-pass membrane protein</topology>
    </subcellularLocation>
</comment>
<evidence type="ECO:0000256" key="6">
    <source>
        <dbReference type="ARBA" id="ARBA00023136"/>
    </source>
</evidence>
<dbReference type="InterPro" id="IPR025966">
    <property type="entry name" value="OppC_N"/>
</dbReference>
<dbReference type="Pfam" id="PF12911">
    <property type="entry name" value="OppC_N"/>
    <property type="match status" value="1"/>
</dbReference>
<dbReference type="Gene3D" id="1.10.3720.10">
    <property type="entry name" value="MetI-like"/>
    <property type="match status" value="1"/>
</dbReference>
<feature type="transmembrane region" description="Helical" evidence="7">
    <location>
        <begin position="158"/>
        <end position="180"/>
    </location>
</feature>
<evidence type="ECO:0000313" key="10">
    <source>
        <dbReference type="Proteomes" id="UP000640489"/>
    </source>
</evidence>
<sequence>MALTPLEMAAPDVTQLPDQEKEAEIAGRSPLQIALARLRSDKIAMVCSAIVLIFVLIAIFAPLIAKLFGVEVRAGDPSSDTDIFNFPVIGPPDHGFTWKAPLGLAPNTGDDNLAEWLYGARTSLGIATVSTAVSTLIGITIGLVAGFSRGWLDRVISFIIDTFLALPLLLIALALAPIITLRFADQPTTLKYAQVIALTSVLIFFGWMQLARLIRGEVLSLREREFVQAARVMGVPTRLILFKELLPNMMAPIIVSISLGLPFFVTAEAGFSYLGIGIVGVPSWGQTVNKAVEYFDTYPLYLYAPVVGIFLLVVALNLLGDAIRDAFDPKTRR</sequence>
<feature type="transmembrane region" description="Helical" evidence="7">
    <location>
        <begin position="43"/>
        <end position="65"/>
    </location>
</feature>
<dbReference type="InterPro" id="IPR050366">
    <property type="entry name" value="BP-dependent_transpt_permease"/>
</dbReference>
<reference evidence="9" key="1">
    <citation type="submission" date="2020-11" db="EMBL/GenBank/DDBJ databases">
        <title>Nocardioides sp. nov., isolated from Soil of Cynanchum wilfordii Hemsley rhizosphere.</title>
        <authorList>
            <person name="Lee J.-S."/>
            <person name="Suh M.K."/>
            <person name="Kim J.-S."/>
        </authorList>
    </citation>
    <scope>NUCLEOTIDE SEQUENCE</scope>
    <source>
        <strain evidence="9">KCTC 19275</strain>
    </source>
</reference>
<dbReference type="PANTHER" id="PTHR43386:SF1">
    <property type="entry name" value="D,D-DIPEPTIDE TRANSPORT SYSTEM PERMEASE PROTEIN DDPC-RELATED"/>
    <property type="match status" value="1"/>
</dbReference>
<feature type="transmembrane region" description="Helical" evidence="7">
    <location>
        <begin position="253"/>
        <end position="280"/>
    </location>
</feature>
<evidence type="ECO:0000256" key="5">
    <source>
        <dbReference type="ARBA" id="ARBA00022989"/>
    </source>
</evidence>
<evidence type="ECO:0000259" key="8">
    <source>
        <dbReference type="PROSITE" id="PS50928"/>
    </source>
</evidence>
<protein>
    <submittedName>
        <fullName evidence="9">ABC transporter permease</fullName>
    </submittedName>
</protein>
<comment type="similarity">
    <text evidence="7">Belongs to the binding-protein-dependent transport system permease family.</text>
</comment>
<dbReference type="Proteomes" id="UP000640489">
    <property type="component" value="Unassembled WGS sequence"/>
</dbReference>
<evidence type="ECO:0000256" key="2">
    <source>
        <dbReference type="ARBA" id="ARBA00022448"/>
    </source>
</evidence>
<gene>
    <name evidence="9" type="ORF">ISU07_09320</name>
</gene>
<keyword evidence="2 7" id="KW-0813">Transport</keyword>
<evidence type="ECO:0000256" key="7">
    <source>
        <dbReference type="RuleBase" id="RU363032"/>
    </source>
</evidence>
<dbReference type="AlphaFoldDB" id="A0A930VE69"/>
<evidence type="ECO:0000256" key="4">
    <source>
        <dbReference type="ARBA" id="ARBA00022692"/>
    </source>
</evidence>
<name>A0A930VE69_9ACTN</name>
<keyword evidence="6 7" id="KW-0472">Membrane</keyword>
<dbReference type="InterPro" id="IPR000515">
    <property type="entry name" value="MetI-like"/>
</dbReference>
<keyword evidence="4 7" id="KW-0812">Transmembrane</keyword>
<dbReference type="CDD" id="cd06261">
    <property type="entry name" value="TM_PBP2"/>
    <property type="match status" value="1"/>
</dbReference>
<feature type="transmembrane region" description="Helical" evidence="7">
    <location>
        <begin position="124"/>
        <end position="146"/>
    </location>
</feature>
<evidence type="ECO:0000313" key="9">
    <source>
        <dbReference type="EMBL" id="MBF4763328.1"/>
    </source>
</evidence>
<organism evidence="9 10">
    <name type="scientific">Nocardioides islandensis</name>
    <dbReference type="NCBI Taxonomy" id="433663"/>
    <lineage>
        <taxon>Bacteria</taxon>
        <taxon>Bacillati</taxon>
        <taxon>Actinomycetota</taxon>
        <taxon>Actinomycetes</taxon>
        <taxon>Propionibacteriales</taxon>
        <taxon>Nocardioidaceae</taxon>
        <taxon>Nocardioides</taxon>
    </lineage>
</organism>
<keyword evidence="10" id="KW-1185">Reference proteome</keyword>
<evidence type="ECO:0000256" key="3">
    <source>
        <dbReference type="ARBA" id="ARBA00022475"/>
    </source>
</evidence>
<feature type="transmembrane region" description="Helical" evidence="7">
    <location>
        <begin position="192"/>
        <end position="214"/>
    </location>
</feature>
<dbReference type="InterPro" id="IPR035906">
    <property type="entry name" value="MetI-like_sf"/>
</dbReference>